<reference evidence="5" key="2">
    <citation type="submission" date="2017-06" db="EMBL/GenBank/DDBJ databases">
        <title>WGS assembly of Brachypodium distachyon.</title>
        <authorList>
            <consortium name="The International Brachypodium Initiative"/>
            <person name="Lucas S."/>
            <person name="Harmon-Smith M."/>
            <person name="Lail K."/>
            <person name="Tice H."/>
            <person name="Grimwood J."/>
            <person name="Bruce D."/>
            <person name="Barry K."/>
            <person name="Shu S."/>
            <person name="Lindquist E."/>
            <person name="Wang M."/>
            <person name="Pitluck S."/>
            <person name="Vogel J.P."/>
            <person name="Garvin D.F."/>
            <person name="Mockler T.C."/>
            <person name="Schmutz J."/>
            <person name="Rokhsar D."/>
            <person name="Bevan M.W."/>
        </authorList>
    </citation>
    <scope>NUCLEOTIDE SEQUENCE</scope>
    <source>
        <strain evidence="5">Bd21</strain>
    </source>
</reference>
<dbReference type="FunFam" id="2.40.70.10:FF:000013">
    <property type="entry name" value="Aspartyl protease AED1"/>
    <property type="match status" value="1"/>
</dbReference>
<dbReference type="ExpressionAtlas" id="A0A0Q3JPF8">
    <property type="expression patterns" value="baseline and differential"/>
</dbReference>
<protein>
    <recommendedName>
        <fullName evidence="4">Peptidase A1 domain-containing protein</fullName>
    </recommendedName>
</protein>
<dbReference type="Gene3D" id="2.40.70.10">
    <property type="entry name" value="Acid Proteases"/>
    <property type="match status" value="2"/>
</dbReference>
<dbReference type="KEGG" id="bdi:100843731"/>
<dbReference type="PANTHER" id="PTHR13683:SF330">
    <property type="entry name" value="OS06G0118700 PROTEIN"/>
    <property type="match status" value="1"/>
</dbReference>
<feature type="active site" evidence="2">
    <location>
        <position position="369"/>
    </location>
</feature>
<organism evidence="5">
    <name type="scientific">Brachypodium distachyon</name>
    <name type="common">Purple false brome</name>
    <name type="synonym">Trachynia distachya</name>
    <dbReference type="NCBI Taxonomy" id="15368"/>
    <lineage>
        <taxon>Eukaryota</taxon>
        <taxon>Viridiplantae</taxon>
        <taxon>Streptophyta</taxon>
        <taxon>Embryophyta</taxon>
        <taxon>Tracheophyta</taxon>
        <taxon>Spermatophyta</taxon>
        <taxon>Magnoliopsida</taxon>
        <taxon>Liliopsida</taxon>
        <taxon>Poales</taxon>
        <taxon>Poaceae</taxon>
        <taxon>BOP clade</taxon>
        <taxon>Pooideae</taxon>
        <taxon>Stipodae</taxon>
        <taxon>Brachypodieae</taxon>
        <taxon>Brachypodium</taxon>
    </lineage>
</organism>
<dbReference type="InterPro" id="IPR032799">
    <property type="entry name" value="TAXi_C"/>
</dbReference>
<dbReference type="InterPro" id="IPR033121">
    <property type="entry name" value="PEPTIDASE_A1"/>
</dbReference>
<dbReference type="RefSeq" id="XP_014757249.1">
    <property type="nucleotide sequence ID" value="XM_014901763.2"/>
</dbReference>
<dbReference type="InterPro" id="IPR001461">
    <property type="entry name" value="Aspartic_peptidase_A1"/>
</dbReference>
<dbReference type="OrthoDB" id="606366at2759"/>
<reference evidence="6" key="3">
    <citation type="submission" date="2018-08" db="UniProtKB">
        <authorList>
            <consortium name="EnsemblPlants"/>
        </authorList>
    </citation>
    <scope>IDENTIFICATION</scope>
    <source>
        <strain evidence="6">cv. Bd21</strain>
    </source>
</reference>
<dbReference type="GeneID" id="100843731"/>
<evidence type="ECO:0000256" key="2">
    <source>
        <dbReference type="PIRSR" id="PIRSR601461-1"/>
    </source>
</evidence>
<name>A0A0Q3JPF8_BRADI</name>
<evidence type="ECO:0000313" key="5">
    <source>
        <dbReference type="EMBL" id="KQK19627.1"/>
    </source>
</evidence>
<dbReference type="Gramene" id="KQK19627">
    <property type="protein sequence ID" value="KQK19627"/>
    <property type="gene ID" value="BRADI_1g49420v3"/>
</dbReference>
<dbReference type="PROSITE" id="PS51767">
    <property type="entry name" value="PEPTIDASE_A1"/>
    <property type="match status" value="1"/>
</dbReference>
<evidence type="ECO:0000313" key="7">
    <source>
        <dbReference type="Proteomes" id="UP000008810"/>
    </source>
</evidence>
<dbReference type="Pfam" id="PF14541">
    <property type="entry name" value="TAXi_C"/>
    <property type="match status" value="1"/>
</dbReference>
<evidence type="ECO:0000313" key="6">
    <source>
        <dbReference type="EnsemblPlants" id="KQK19627"/>
    </source>
</evidence>
<feature type="domain" description="Peptidase A1" evidence="4">
    <location>
        <begin position="143"/>
        <end position="487"/>
    </location>
</feature>
<keyword evidence="3" id="KW-0732">Signal</keyword>
<dbReference type="GO" id="GO:0006508">
    <property type="term" value="P:proteolysis"/>
    <property type="evidence" value="ECO:0007669"/>
    <property type="project" value="InterPro"/>
</dbReference>
<reference evidence="5 6" key="1">
    <citation type="journal article" date="2010" name="Nature">
        <title>Genome sequencing and analysis of the model grass Brachypodium distachyon.</title>
        <authorList>
            <consortium name="International Brachypodium Initiative"/>
        </authorList>
    </citation>
    <scope>NUCLEOTIDE SEQUENCE [LARGE SCALE GENOMIC DNA]</scope>
    <source>
        <strain evidence="5 6">Bd21</strain>
    </source>
</reference>
<dbReference type="EMBL" id="CM000880">
    <property type="protein sequence ID" value="KQK19627.1"/>
    <property type="molecule type" value="Genomic_DNA"/>
</dbReference>
<feature type="active site" evidence="2">
    <location>
        <position position="161"/>
    </location>
</feature>
<keyword evidence="7" id="KW-1185">Reference proteome</keyword>
<feature type="chain" id="PRO_5043129369" description="Peptidase A1 domain-containing protein" evidence="3">
    <location>
        <begin position="19"/>
        <end position="491"/>
    </location>
</feature>
<dbReference type="InterPro" id="IPR021109">
    <property type="entry name" value="Peptidase_aspartic_dom_sf"/>
</dbReference>
<gene>
    <name evidence="6" type="primary">LOC100843731</name>
    <name evidence="5" type="ORF">BRADI_1g49420v3</name>
</gene>
<evidence type="ECO:0000256" key="1">
    <source>
        <dbReference type="ARBA" id="ARBA00007447"/>
    </source>
</evidence>
<dbReference type="InterPro" id="IPR032861">
    <property type="entry name" value="TAXi_N"/>
</dbReference>
<dbReference type="AlphaFoldDB" id="A0A0Q3JPF8"/>
<dbReference type="EnsemblPlants" id="KQK19627">
    <property type="protein sequence ID" value="KQK19627"/>
    <property type="gene ID" value="BRADI_1g49420v3"/>
</dbReference>
<sequence length="491" mass="50929">MAPLEALLLLLLFSQALSVDIAHAAAAAGGGADEANYYYFVAASSPNPVCQGHRVSPPLSGGGWVPLSRPHGPCSSSMDAPPSSVAETLRWDQHRAGYIQRKLEDQVPITRSVITQVSHQGVVQPKVGTQGQGTGVQPAGEPVGDAPTGGSGGVAQTMVIDTASDVPWVQCAPCPAPHCHAQTDVLYDPSKSSSSAAFPCSSPACRNLGPYANGCTPAGDQCQYRVQYPDGSASAGTYISDVLTLNPAKPASAISEFRFGCSHALLQPGSFSNKTSGIMALGRGAQSLPTQTKATYGDVFSYCLPPTPVHSGFFILGVPRVAASRYAVTPMLRSKAAPMLYLVRLIAIEVAGKRLPVPPAVFAAGAVMDSRTIVTRLPPTAYMALRAAFVAEMRAYRAAAPKEHLDTCYDFSGAAPGGGGGVKLPKITLVFDGPNGAVELDPSGVLLDGCLAFAPNTDDQMTGIIGNVQQQALEVLYNVDGATVGFRRGAC</sequence>
<dbReference type="Pfam" id="PF14543">
    <property type="entry name" value="TAXi_N"/>
    <property type="match status" value="1"/>
</dbReference>
<evidence type="ECO:0000259" key="4">
    <source>
        <dbReference type="PROSITE" id="PS51767"/>
    </source>
</evidence>
<comment type="similarity">
    <text evidence="1">Belongs to the peptidase A1 family.</text>
</comment>
<evidence type="ECO:0000256" key="3">
    <source>
        <dbReference type="SAM" id="SignalP"/>
    </source>
</evidence>
<feature type="signal peptide" evidence="3">
    <location>
        <begin position="1"/>
        <end position="18"/>
    </location>
</feature>
<dbReference type="SUPFAM" id="SSF50630">
    <property type="entry name" value="Acid proteases"/>
    <property type="match status" value="1"/>
</dbReference>
<dbReference type="PANTHER" id="PTHR13683">
    <property type="entry name" value="ASPARTYL PROTEASES"/>
    <property type="match status" value="1"/>
</dbReference>
<dbReference type="GO" id="GO:0004190">
    <property type="term" value="F:aspartic-type endopeptidase activity"/>
    <property type="evidence" value="ECO:0007669"/>
    <property type="project" value="InterPro"/>
</dbReference>
<dbReference type="Proteomes" id="UP000008810">
    <property type="component" value="Chromosome 1"/>
</dbReference>
<accession>A0A0Q3JPF8</accession>
<proteinExistence type="inferred from homology"/>